<feature type="binding site" evidence="7">
    <location>
        <position position="21"/>
    </location>
    <ligand>
        <name>(6S)-5-formyl-5,6,7,8-tetrahydrofolate</name>
        <dbReference type="ChEBI" id="CHEBI:57457"/>
    </ligand>
</feature>
<comment type="subunit">
    <text evidence="7">Homodimer. Heterotetramer of two MnmE and two MnmG subunits.</text>
</comment>
<dbReference type="InterPro" id="IPR027368">
    <property type="entry name" value="MnmE_dom2"/>
</dbReference>
<keyword evidence="4 7" id="KW-0378">Hydrolase</keyword>
<feature type="binding site" evidence="7">
    <location>
        <position position="225"/>
    </location>
    <ligand>
        <name>Mg(2+)</name>
        <dbReference type="ChEBI" id="CHEBI:18420"/>
    </ligand>
</feature>
<dbReference type="CDD" id="cd04164">
    <property type="entry name" value="trmE"/>
    <property type="match status" value="1"/>
</dbReference>
<dbReference type="SUPFAM" id="SSF52540">
    <property type="entry name" value="P-loop containing nucleoside triphosphate hydrolases"/>
    <property type="match status" value="1"/>
</dbReference>
<evidence type="ECO:0000256" key="4">
    <source>
        <dbReference type="ARBA" id="ARBA00022801"/>
    </source>
</evidence>
<evidence type="ECO:0000313" key="12">
    <source>
        <dbReference type="EMBL" id="CAK8163397.1"/>
    </source>
</evidence>
<dbReference type="CDD" id="cd14858">
    <property type="entry name" value="TrmE_N"/>
    <property type="match status" value="1"/>
</dbReference>
<accession>A0ABM9N8W5</accession>
<dbReference type="NCBIfam" id="TIGR00231">
    <property type="entry name" value="small_GTP"/>
    <property type="match status" value="1"/>
</dbReference>
<dbReference type="HAMAP" id="MF_00379">
    <property type="entry name" value="GTPase_MnmE"/>
    <property type="match status" value="1"/>
</dbReference>
<feature type="binding site" evidence="7">
    <location>
        <position position="246"/>
    </location>
    <ligand>
        <name>Mg(2+)</name>
        <dbReference type="ChEBI" id="CHEBI:18420"/>
    </ligand>
</feature>
<feature type="binding site" evidence="7">
    <location>
        <position position="441"/>
    </location>
    <ligand>
        <name>(6S)-5-formyl-5,6,7,8-tetrahydrofolate</name>
        <dbReference type="ChEBI" id="CHEBI:57457"/>
    </ligand>
</feature>
<dbReference type="NCBIfam" id="TIGR00450">
    <property type="entry name" value="mnmE_trmE_thdF"/>
    <property type="match status" value="1"/>
</dbReference>
<keyword evidence="2 7" id="KW-0819">tRNA processing</keyword>
<keyword evidence="5 7" id="KW-0630">Potassium</keyword>
<evidence type="ECO:0000313" key="13">
    <source>
        <dbReference type="Proteomes" id="UP001314181"/>
    </source>
</evidence>
<dbReference type="InterPro" id="IPR031168">
    <property type="entry name" value="G_TrmE"/>
</dbReference>
<dbReference type="InterPro" id="IPR027417">
    <property type="entry name" value="P-loop_NTPase"/>
</dbReference>
<dbReference type="EC" id="3.6.-.-" evidence="7"/>
<feature type="binding site" evidence="7">
    <location>
        <begin position="265"/>
        <end position="268"/>
    </location>
    <ligand>
        <name>GTP</name>
        <dbReference type="ChEBI" id="CHEBI:37565"/>
    </ligand>
</feature>
<feature type="binding site" evidence="7">
    <location>
        <position position="221"/>
    </location>
    <ligand>
        <name>K(+)</name>
        <dbReference type="ChEBI" id="CHEBI:29103"/>
    </ligand>
</feature>
<evidence type="ECO:0000256" key="2">
    <source>
        <dbReference type="ARBA" id="ARBA00022694"/>
    </source>
</evidence>
<keyword evidence="7" id="KW-0963">Cytoplasm</keyword>
<evidence type="ECO:0000256" key="7">
    <source>
        <dbReference type="HAMAP-Rule" id="MF_00379"/>
    </source>
</evidence>
<keyword evidence="6 7" id="KW-0342">GTP-binding</keyword>
<dbReference type="NCBIfam" id="NF003661">
    <property type="entry name" value="PRK05291.1-3"/>
    <property type="match status" value="1"/>
</dbReference>
<keyword evidence="13" id="KW-1185">Reference proteome</keyword>
<comment type="caution">
    <text evidence="12">The sequence shown here is derived from an EMBL/GenBank/DDBJ whole genome shotgun (WGS) entry which is preliminary data.</text>
</comment>
<dbReference type="RefSeq" id="WP_338364580.1">
    <property type="nucleotide sequence ID" value="NZ_CAWVOK010000028.1"/>
</dbReference>
<dbReference type="PANTHER" id="PTHR42714">
    <property type="entry name" value="TRNA MODIFICATION GTPASE GTPBP3"/>
    <property type="match status" value="1"/>
</dbReference>
<dbReference type="InterPro" id="IPR004520">
    <property type="entry name" value="GTPase_MnmE"/>
</dbReference>
<organism evidence="12 13">
    <name type="scientific">Candidatus Xenohaliotis californiensis</name>
    <dbReference type="NCBI Taxonomy" id="84677"/>
    <lineage>
        <taxon>Bacteria</taxon>
        <taxon>Pseudomonadati</taxon>
        <taxon>Pseudomonadota</taxon>
        <taxon>Alphaproteobacteria</taxon>
        <taxon>Rickettsiales</taxon>
        <taxon>Anaplasmataceae</taxon>
        <taxon>Candidatus Xenohaliotis</taxon>
    </lineage>
</organism>
<dbReference type="InterPro" id="IPR027266">
    <property type="entry name" value="TrmE/GcvT-like"/>
</dbReference>
<dbReference type="Pfam" id="PF10396">
    <property type="entry name" value="TrmE_N"/>
    <property type="match status" value="1"/>
</dbReference>
<evidence type="ECO:0000259" key="11">
    <source>
        <dbReference type="Pfam" id="PF12631"/>
    </source>
</evidence>
<dbReference type="InterPro" id="IPR025867">
    <property type="entry name" value="MnmE_helical"/>
</dbReference>
<dbReference type="PANTHER" id="PTHR42714:SF2">
    <property type="entry name" value="TRNA MODIFICATION GTPASE GTPBP3, MITOCHONDRIAL"/>
    <property type="match status" value="1"/>
</dbReference>
<feature type="domain" description="G" evidence="9">
    <location>
        <begin position="213"/>
        <end position="325"/>
    </location>
</feature>
<evidence type="ECO:0000259" key="10">
    <source>
        <dbReference type="Pfam" id="PF10396"/>
    </source>
</evidence>
<keyword evidence="7" id="KW-0479">Metal-binding</keyword>
<evidence type="ECO:0000259" key="9">
    <source>
        <dbReference type="Pfam" id="PF01926"/>
    </source>
</evidence>
<dbReference type="Gene3D" id="3.40.50.300">
    <property type="entry name" value="P-loop containing nucleotide triphosphate hydrolases"/>
    <property type="match status" value="1"/>
</dbReference>
<feature type="binding site" evidence="7">
    <location>
        <position position="118"/>
    </location>
    <ligand>
        <name>(6S)-5-formyl-5,6,7,8-tetrahydrofolate</name>
        <dbReference type="ChEBI" id="CHEBI:57457"/>
    </ligand>
</feature>
<dbReference type="Gene3D" id="1.20.120.430">
    <property type="entry name" value="tRNA modification GTPase MnmE domain 2"/>
    <property type="match status" value="1"/>
</dbReference>
<sequence>MQKTIYAPLTPIARSAVAIVRISGNNAKIIVGYLSKNPIKSPRVAILSKIYSLKKIFIDEVMVLWFPAPNSFTGEDVIEIHSHGGVMVIKSILNLMKDVGFQYAKPGEFTKRAVLNNKMSLDKSEAIADLINAETPIQMQGAIASMHTINTLKSWRNYLLEMLAIVEINIDFGDDMAIESTKKQLQKLLFSLRSSVNNVSQNTAEELAKSNIKIVIMGVANAGKSTLINHITGSDISITSEIAGTTRDVIESNLDIAGHKVTLIDTAGIRANVRNPIEIEGIKRAYAKIKNSTIRVAVIDCNNIDAEYSCIQHLINKNTILVASKADSVQGKFLTTSNGTFLAISAHKNKGIDDLLSIIQQKISTCFDLKNDSILLRERYKNAVYDFIKYINEIYITDNMEVEIIAHQLHSAIAKLNESLGEEFNNEDILNKIFSNFCIGK</sequence>
<dbReference type="Gene3D" id="3.30.1360.120">
    <property type="entry name" value="Probable tRNA modification gtpase trme, domain 1"/>
    <property type="match status" value="1"/>
</dbReference>
<feature type="domain" description="GTP-binding protein TrmE N-terminal" evidence="10">
    <location>
        <begin position="4"/>
        <end position="118"/>
    </location>
</feature>
<feature type="binding site" evidence="7">
    <location>
        <position position="240"/>
    </location>
    <ligand>
        <name>K(+)</name>
        <dbReference type="ChEBI" id="CHEBI:29103"/>
    </ligand>
</feature>
<dbReference type="InterPro" id="IPR006073">
    <property type="entry name" value="GTP-bd"/>
</dbReference>
<comment type="similarity">
    <text evidence="1 7 8">Belongs to the TRAFAC class TrmE-Era-EngA-EngB-Septin-like GTPase superfamily. TrmE GTPase family.</text>
</comment>
<dbReference type="Pfam" id="PF01926">
    <property type="entry name" value="MMR_HSR1"/>
    <property type="match status" value="1"/>
</dbReference>
<comment type="cofactor">
    <cofactor evidence="7">
        <name>K(+)</name>
        <dbReference type="ChEBI" id="CHEBI:29103"/>
    </cofactor>
    <text evidence="7">Binds 1 potassium ion per subunit.</text>
</comment>
<protein>
    <recommendedName>
        <fullName evidence="7">tRNA modification GTPase MnmE</fullName>
        <ecNumber evidence="7">3.6.-.-</ecNumber>
    </recommendedName>
</protein>
<evidence type="ECO:0000256" key="1">
    <source>
        <dbReference type="ARBA" id="ARBA00011043"/>
    </source>
</evidence>
<feature type="domain" description="MnmE helical" evidence="11">
    <location>
        <begin position="121"/>
        <end position="438"/>
    </location>
</feature>
<dbReference type="InterPro" id="IPR005225">
    <property type="entry name" value="Small_GTP-bd"/>
</dbReference>
<gene>
    <name evidence="7 12" type="primary">mnmE</name>
    <name evidence="7" type="synonym">trmE</name>
    <name evidence="12" type="ORF">CAXC1_350024</name>
</gene>
<feature type="binding site" evidence="7">
    <location>
        <begin position="240"/>
        <end position="246"/>
    </location>
    <ligand>
        <name>GTP</name>
        <dbReference type="ChEBI" id="CHEBI:37565"/>
    </ligand>
</feature>
<keyword evidence="7" id="KW-0460">Magnesium</keyword>
<proteinExistence type="inferred from homology"/>
<reference evidence="12 13" key="1">
    <citation type="submission" date="2024-01" db="EMBL/GenBank/DDBJ databases">
        <authorList>
            <person name="Kunselman E."/>
        </authorList>
    </citation>
    <scope>NUCLEOTIDE SEQUENCE [LARGE SCALE GENOMIC DNA]</scope>
    <source>
        <strain evidence="12">2 abalone samples</strain>
    </source>
</reference>
<evidence type="ECO:0000256" key="3">
    <source>
        <dbReference type="ARBA" id="ARBA00022741"/>
    </source>
</evidence>
<feature type="binding site" evidence="7">
    <location>
        <position position="245"/>
    </location>
    <ligand>
        <name>K(+)</name>
        <dbReference type="ChEBI" id="CHEBI:29103"/>
    </ligand>
</feature>
<feature type="binding site" evidence="7">
    <location>
        <position position="79"/>
    </location>
    <ligand>
        <name>(6S)-5-formyl-5,6,7,8-tetrahydrofolate</name>
        <dbReference type="ChEBI" id="CHEBI:57457"/>
    </ligand>
</feature>
<evidence type="ECO:0000256" key="5">
    <source>
        <dbReference type="ARBA" id="ARBA00022958"/>
    </source>
</evidence>
<feature type="binding site" evidence="7">
    <location>
        <begin position="221"/>
        <end position="226"/>
    </location>
    <ligand>
        <name>GTP</name>
        <dbReference type="ChEBI" id="CHEBI:37565"/>
    </ligand>
</feature>
<dbReference type="Proteomes" id="UP001314181">
    <property type="component" value="Unassembled WGS sequence"/>
</dbReference>
<comment type="function">
    <text evidence="7">Exhibits a very high intrinsic GTPase hydrolysis rate. Involved in the addition of a carboxymethylaminomethyl (cmnm) group at the wobble position (U34) of certain tRNAs, forming tRNA-cmnm(5)s(2)U34.</text>
</comment>
<comment type="subcellular location">
    <subcellularLocation>
        <location evidence="7">Cytoplasm</location>
    </subcellularLocation>
</comment>
<feature type="binding site" evidence="7">
    <location>
        <position position="242"/>
    </location>
    <ligand>
        <name>K(+)</name>
        <dbReference type="ChEBI" id="CHEBI:29103"/>
    </ligand>
</feature>
<dbReference type="EMBL" id="CAWVOK010000028">
    <property type="protein sequence ID" value="CAK8163397.1"/>
    <property type="molecule type" value="Genomic_DNA"/>
</dbReference>
<evidence type="ECO:0000256" key="6">
    <source>
        <dbReference type="ARBA" id="ARBA00023134"/>
    </source>
</evidence>
<dbReference type="Pfam" id="PF12631">
    <property type="entry name" value="MnmE_helical"/>
    <property type="match status" value="1"/>
</dbReference>
<dbReference type="GO" id="GO:0016787">
    <property type="term" value="F:hydrolase activity"/>
    <property type="evidence" value="ECO:0007669"/>
    <property type="project" value="UniProtKB-KW"/>
</dbReference>
<dbReference type="InterPro" id="IPR018948">
    <property type="entry name" value="GTP-bd_TrmE_N"/>
</dbReference>
<comment type="caution">
    <text evidence="7">Lacks conserved residue(s) required for the propagation of feature annotation.</text>
</comment>
<keyword evidence="3 7" id="KW-0547">Nucleotide-binding</keyword>
<evidence type="ECO:0000256" key="8">
    <source>
        <dbReference type="RuleBase" id="RU003313"/>
    </source>
</evidence>
<name>A0ABM9N8W5_9RICK</name>